<dbReference type="GO" id="GO:0008168">
    <property type="term" value="F:methyltransferase activity"/>
    <property type="evidence" value="ECO:0007669"/>
    <property type="project" value="UniProtKB-KW"/>
</dbReference>
<dbReference type="PROSITE" id="PS51683">
    <property type="entry name" value="SAM_OMT_II"/>
    <property type="match status" value="1"/>
</dbReference>
<feature type="domain" description="Methyltransferase" evidence="2">
    <location>
        <begin position="47"/>
        <end position="140"/>
    </location>
</feature>
<dbReference type="EMBL" id="DVOF01000075">
    <property type="protein sequence ID" value="HIV02437.1"/>
    <property type="molecule type" value="Genomic_DNA"/>
</dbReference>
<proteinExistence type="predicted"/>
<comment type="caution">
    <text evidence="3">The sequence shown here is derived from an EMBL/GenBank/DDBJ whole genome shotgun (WGS) entry which is preliminary data.</text>
</comment>
<reference evidence="3" key="1">
    <citation type="submission" date="2020-10" db="EMBL/GenBank/DDBJ databases">
        <authorList>
            <person name="Gilroy R."/>
        </authorList>
    </citation>
    <scope>NUCLEOTIDE SEQUENCE</scope>
    <source>
        <strain evidence="3">4920</strain>
    </source>
</reference>
<evidence type="ECO:0000256" key="1">
    <source>
        <dbReference type="ARBA" id="ARBA00022679"/>
    </source>
</evidence>
<keyword evidence="1" id="KW-0808">Transferase</keyword>
<dbReference type="AlphaFoldDB" id="A0A9D1NH11"/>
<keyword evidence="3" id="KW-0489">Methyltransferase</keyword>
<gene>
    <name evidence="3" type="ORF">IAC74_02590</name>
</gene>
<evidence type="ECO:0000313" key="3">
    <source>
        <dbReference type="EMBL" id="HIV02437.1"/>
    </source>
</evidence>
<dbReference type="Pfam" id="PF13649">
    <property type="entry name" value="Methyltransf_25"/>
    <property type="match status" value="1"/>
</dbReference>
<dbReference type="InterPro" id="IPR041698">
    <property type="entry name" value="Methyltransf_25"/>
</dbReference>
<dbReference type="Gene3D" id="3.40.50.150">
    <property type="entry name" value="Vaccinia Virus protein VP39"/>
    <property type="match status" value="1"/>
</dbReference>
<protein>
    <submittedName>
        <fullName evidence="3">Class I SAM-dependent methyltransferase</fullName>
    </submittedName>
</protein>
<dbReference type="PANTHER" id="PTHR43861">
    <property type="entry name" value="TRANS-ACONITATE 2-METHYLTRANSFERASE-RELATED"/>
    <property type="match status" value="1"/>
</dbReference>
<evidence type="ECO:0000259" key="2">
    <source>
        <dbReference type="Pfam" id="PF13649"/>
    </source>
</evidence>
<evidence type="ECO:0000313" key="4">
    <source>
        <dbReference type="Proteomes" id="UP000886743"/>
    </source>
</evidence>
<reference evidence="3" key="2">
    <citation type="journal article" date="2021" name="PeerJ">
        <title>Extensive microbial diversity within the chicken gut microbiome revealed by metagenomics and culture.</title>
        <authorList>
            <person name="Gilroy R."/>
            <person name="Ravi A."/>
            <person name="Getino M."/>
            <person name="Pursley I."/>
            <person name="Horton D.L."/>
            <person name="Alikhan N.F."/>
            <person name="Baker D."/>
            <person name="Gharbi K."/>
            <person name="Hall N."/>
            <person name="Watson M."/>
            <person name="Adriaenssens E.M."/>
            <person name="Foster-Nyarko E."/>
            <person name="Jarju S."/>
            <person name="Secka A."/>
            <person name="Antonio M."/>
            <person name="Oren A."/>
            <person name="Chaudhuri R.R."/>
            <person name="La Ragione R."/>
            <person name="Hildebrand F."/>
            <person name="Pallen M.J."/>
        </authorList>
    </citation>
    <scope>NUCLEOTIDE SEQUENCE</scope>
    <source>
        <strain evidence="3">4920</strain>
    </source>
</reference>
<dbReference type="Proteomes" id="UP000886743">
    <property type="component" value="Unassembled WGS sequence"/>
</dbReference>
<accession>A0A9D1NH11</accession>
<dbReference type="InterPro" id="IPR016461">
    <property type="entry name" value="COMT-like"/>
</dbReference>
<dbReference type="SUPFAM" id="SSF53335">
    <property type="entry name" value="S-adenosyl-L-methionine-dependent methyltransferases"/>
    <property type="match status" value="1"/>
</dbReference>
<dbReference type="CDD" id="cd02440">
    <property type="entry name" value="AdoMet_MTases"/>
    <property type="match status" value="1"/>
</dbReference>
<organism evidence="3 4">
    <name type="scientific">Candidatus Aphodoplasma excrementigallinarum</name>
    <dbReference type="NCBI Taxonomy" id="2840673"/>
    <lineage>
        <taxon>Bacteria</taxon>
        <taxon>Bacillati</taxon>
        <taxon>Bacillota</taxon>
        <taxon>Clostridia</taxon>
        <taxon>Eubacteriales</taxon>
        <taxon>Candidatus Aphodoplasma</taxon>
    </lineage>
</organism>
<name>A0A9D1NH11_9FIRM</name>
<dbReference type="InterPro" id="IPR029063">
    <property type="entry name" value="SAM-dependent_MTases_sf"/>
</dbReference>
<sequence>MQMEKMAEFFEKRIGEYDSHMMTEVAGCCEGYRKMAELLRPDTKTLLDLGCGTGLELDEIYRRFPDIQVVGVDLTQAMLDRLKQKHPDKRLTLICADYFQAELGEGQFDAAVSFETMHHFAHAPKRALYHKIYTALKADGVYLECDYMVETQEEEDALFAESDRLYREFTTEPDTFYHIDTPCTVENQIHLLQEAGFSSVKLMFRLENTTLLLAKK</sequence>
<dbReference type="GO" id="GO:0032259">
    <property type="term" value="P:methylation"/>
    <property type="evidence" value="ECO:0007669"/>
    <property type="project" value="UniProtKB-KW"/>
</dbReference>